<organism evidence="3 4">
    <name type="scientific">Neolewinella xylanilytica</name>
    <dbReference type="NCBI Taxonomy" id="1514080"/>
    <lineage>
        <taxon>Bacteria</taxon>
        <taxon>Pseudomonadati</taxon>
        <taxon>Bacteroidota</taxon>
        <taxon>Saprospiria</taxon>
        <taxon>Saprospirales</taxon>
        <taxon>Lewinellaceae</taxon>
        <taxon>Neolewinella</taxon>
    </lineage>
</organism>
<evidence type="ECO:0000256" key="1">
    <source>
        <dbReference type="SAM" id="SignalP"/>
    </source>
</evidence>
<dbReference type="AlphaFoldDB" id="A0A2S6I0V4"/>
<dbReference type="NCBIfam" id="TIGR04183">
    <property type="entry name" value="Por_Secre_tail"/>
    <property type="match status" value="1"/>
</dbReference>
<keyword evidence="4" id="KW-1185">Reference proteome</keyword>
<keyword evidence="1" id="KW-0732">Signal</keyword>
<reference evidence="3 4" key="1">
    <citation type="submission" date="2018-02" db="EMBL/GenBank/DDBJ databases">
        <title>Genomic Encyclopedia of Archaeal and Bacterial Type Strains, Phase II (KMG-II): from individual species to whole genera.</title>
        <authorList>
            <person name="Goeker M."/>
        </authorList>
    </citation>
    <scope>NUCLEOTIDE SEQUENCE [LARGE SCALE GENOMIC DNA]</scope>
    <source>
        <strain evidence="3 4">DSM 29526</strain>
    </source>
</reference>
<dbReference type="InterPro" id="IPR026444">
    <property type="entry name" value="Secre_tail"/>
</dbReference>
<accession>A0A2S6I0V4</accession>
<proteinExistence type="predicted"/>
<evidence type="ECO:0000313" key="4">
    <source>
        <dbReference type="Proteomes" id="UP000237662"/>
    </source>
</evidence>
<evidence type="ECO:0000259" key="2">
    <source>
        <dbReference type="Pfam" id="PF18962"/>
    </source>
</evidence>
<gene>
    <name evidence="3" type="ORF">CLV84_3760</name>
</gene>
<evidence type="ECO:0000313" key="3">
    <source>
        <dbReference type="EMBL" id="PPK84598.1"/>
    </source>
</evidence>
<feature type="chain" id="PRO_5015431215" evidence="1">
    <location>
        <begin position="21"/>
        <end position="158"/>
    </location>
</feature>
<feature type="signal peptide" evidence="1">
    <location>
        <begin position="1"/>
        <end position="20"/>
    </location>
</feature>
<dbReference type="Proteomes" id="UP000237662">
    <property type="component" value="Unassembled WGS sequence"/>
</dbReference>
<dbReference type="Pfam" id="PF18962">
    <property type="entry name" value="Por_Secre_tail"/>
    <property type="match status" value="1"/>
</dbReference>
<protein>
    <submittedName>
        <fullName evidence="3">Putative secreted protein (Por secretion system target)</fullName>
    </submittedName>
</protein>
<feature type="domain" description="Secretion system C-terminal sorting" evidence="2">
    <location>
        <begin position="86"/>
        <end position="145"/>
    </location>
</feature>
<dbReference type="EMBL" id="PTJC01000007">
    <property type="protein sequence ID" value="PPK84598.1"/>
    <property type="molecule type" value="Genomic_DNA"/>
</dbReference>
<dbReference type="OrthoDB" id="9768786at2"/>
<comment type="caution">
    <text evidence="3">The sequence shown here is derived from an EMBL/GenBank/DDBJ whole genome shotgun (WGS) entry which is preliminary data.</text>
</comment>
<sequence length="158" mass="17164">MRLFTFLCCCLIALQLPAQSIERSVIGNAGTLLTGRVGSLQFTVGEVAVERTDNTLSLARGFHRAKAEVISTSSWSVPDIDLALSVYPNPTPGELTLTGAWDTGDRVTITNILGRRVLDVALTPLTAHLSLREYPSGTYLLTISRAGRPLRSLRVVRQ</sequence>
<dbReference type="RefSeq" id="WP_104421321.1">
    <property type="nucleotide sequence ID" value="NZ_PTJC01000007.1"/>
</dbReference>
<name>A0A2S6I0V4_9BACT</name>